<sequence>MVGSRFGSFKSEKGDSASAAAGAGGAGPTQRRDPYEVLGVGRGATDQEIKSAFRRMALKYHPDKNGDDPVASDRFQEVTFSYNILSDPDKRRQYDTSGFEAIESDSQELELDLSSLNTVNTVFAALFSKLGVPIKTTVSATVLEEALNGSVVVSQLQLGNSVQRKVEKQSAHFYSVDITEKEAKMGLVCRVHSNDKSKFKLLYFELEENGGLSLALQEDSVKTGKVTAAGMYFLGFPVYRFEQNNSAAAAKDSDGAFFKRLDSFQPCDIHELKPGTHFFAVYGDNFFKSASYTIEVVCGESFPAEKEMLRNVEAKILSKRAELSKFETEYREVLAKFTEMTSKYTQEMQTIDDLLKERNEIHASYTNNAPLKRSSSRNKAKSPSKVARSSTENHHPTEKKVKDHCMEGYGSEADNSSEKKSKERFPRKRWLNIPFKLDRRKSC</sequence>
<protein>
    <recommendedName>
        <fullName evidence="5">J domain-containing protein</fullName>
    </recommendedName>
</protein>
<evidence type="ECO:0000259" key="5">
    <source>
        <dbReference type="PROSITE" id="PS50076"/>
    </source>
</evidence>
<feature type="compositionally biased region" description="Basic and acidic residues" evidence="4">
    <location>
        <begin position="391"/>
        <end position="406"/>
    </location>
</feature>
<proteinExistence type="predicted"/>
<comment type="subcellular location">
    <subcellularLocation>
        <location evidence="1">Membrane</location>
    </subcellularLocation>
</comment>
<feature type="domain" description="J" evidence="5">
    <location>
        <begin position="33"/>
        <end position="98"/>
    </location>
</feature>
<dbReference type="PROSITE" id="PS00636">
    <property type="entry name" value="DNAJ_1"/>
    <property type="match status" value="1"/>
</dbReference>
<feature type="region of interest" description="Disordered" evidence="4">
    <location>
        <begin position="365"/>
        <end position="431"/>
    </location>
</feature>
<dbReference type="Gene3D" id="1.10.287.110">
    <property type="entry name" value="DnaJ domain"/>
    <property type="match status" value="1"/>
</dbReference>
<gene>
    <name evidence="6" type="ORF">U9M48_029150</name>
</gene>
<organism evidence="6 7">
    <name type="scientific">Paspalum notatum var. saurae</name>
    <dbReference type="NCBI Taxonomy" id="547442"/>
    <lineage>
        <taxon>Eukaryota</taxon>
        <taxon>Viridiplantae</taxon>
        <taxon>Streptophyta</taxon>
        <taxon>Embryophyta</taxon>
        <taxon>Tracheophyta</taxon>
        <taxon>Spermatophyta</taxon>
        <taxon>Magnoliopsida</taxon>
        <taxon>Liliopsida</taxon>
        <taxon>Poales</taxon>
        <taxon>Poaceae</taxon>
        <taxon>PACMAD clade</taxon>
        <taxon>Panicoideae</taxon>
        <taxon>Andropogonodae</taxon>
        <taxon>Paspaleae</taxon>
        <taxon>Paspalinae</taxon>
        <taxon>Paspalum</taxon>
    </lineage>
</organism>
<dbReference type="PRINTS" id="PR00625">
    <property type="entry name" value="JDOMAIN"/>
</dbReference>
<dbReference type="GO" id="GO:0016020">
    <property type="term" value="C:membrane"/>
    <property type="evidence" value="ECO:0007669"/>
    <property type="project" value="UniProtKB-SubCell"/>
</dbReference>
<dbReference type="InterPro" id="IPR001623">
    <property type="entry name" value="DnaJ_domain"/>
</dbReference>
<dbReference type="InterPro" id="IPR036869">
    <property type="entry name" value="J_dom_sf"/>
</dbReference>
<dbReference type="InterPro" id="IPR018253">
    <property type="entry name" value="DnaJ_domain_CS"/>
</dbReference>
<dbReference type="GO" id="GO:0005783">
    <property type="term" value="C:endoplasmic reticulum"/>
    <property type="evidence" value="ECO:0007669"/>
    <property type="project" value="UniProtKB-ARBA"/>
</dbReference>
<dbReference type="InterPro" id="IPR052812">
    <property type="entry name" value="Plant_DnaJ_domain"/>
</dbReference>
<keyword evidence="2" id="KW-0175">Coiled coil</keyword>
<evidence type="ECO:0000313" key="6">
    <source>
        <dbReference type="EMBL" id="WVZ81811.1"/>
    </source>
</evidence>
<evidence type="ECO:0000313" key="7">
    <source>
        <dbReference type="Proteomes" id="UP001341281"/>
    </source>
</evidence>
<keyword evidence="7" id="KW-1185">Reference proteome</keyword>
<dbReference type="EMBL" id="CP144750">
    <property type="protein sequence ID" value="WVZ81811.1"/>
    <property type="molecule type" value="Genomic_DNA"/>
</dbReference>
<feature type="region of interest" description="Disordered" evidence="4">
    <location>
        <begin position="1"/>
        <end position="36"/>
    </location>
</feature>
<dbReference type="Proteomes" id="UP001341281">
    <property type="component" value="Chromosome 06"/>
</dbReference>
<reference evidence="6 7" key="1">
    <citation type="submission" date="2024-02" db="EMBL/GenBank/DDBJ databases">
        <title>High-quality chromosome-scale genome assembly of Pensacola bahiagrass (Paspalum notatum Flugge var. saurae).</title>
        <authorList>
            <person name="Vega J.M."/>
            <person name="Podio M."/>
            <person name="Orjuela J."/>
            <person name="Siena L.A."/>
            <person name="Pessino S.C."/>
            <person name="Combes M.C."/>
            <person name="Mariac C."/>
            <person name="Albertini E."/>
            <person name="Pupilli F."/>
            <person name="Ortiz J.P.A."/>
            <person name="Leblanc O."/>
        </authorList>
    </citation>
    <scope>NUCLEOTIDE SEQUENCE [LARGE SCALE GENOMIC DNA]</scope>
    <source>
        <strain evidence="6">R1</strain>
        <tissue evidence="6">Leaf</tissue>
    </source>
</reference>
<name>A0AAQ3TY34_PASNO</name>
<evidence type="ECO:0000256" key="3">
    <source>
        <dbReference type="ARBA" id="ARBA00023136"/>
    </source>
</evidence>
<keyword evidence="3" id="KW-0472">Membrane</keyword>
<dbReference type="Pfam" id="PF00226">
    <property type="entry name" value="DnaJ"/>
    <property type="match status" value="1"/>
</dbReference>
<dbReference type="CDD" id="cd06257">
    <property type="entry name" value="DnaJ"/>
    <property type="match status" value="1"/>
</dbReference>
<accession>A0AAQ3TY34</accession>
<evidence type="ECO:0000256" key="2">
    <source>
        <dbReference type="ARBA" id="ARBA00023054"/>
    </source>
</evidence>
<dbReference type="PANTHER" id="PTHR44272:SF1">
    <property type="entry name" value="CHAPERONE PROTEIN DNAJ 16"/>
    <property type="match status" value="1"/>
</dbReference>
<dbReference type="AlphaFoldDB" id="A0AAQ3TY34"/>
<dbReference type="SMART" id="SM00271">
    <property type="entry name" value="DnaJ"/>
    <property type="match status" value="1"/>
</dbReference>
<dbReference type="SUPFAM" id="SSF46565">
    <property type="entry name" value="Chaperone J-domain"/>
    <property type="match status" value="1"/>
</dbReference>
<evidence type="ECO:0000256" key="4">
    <source>
        <dbReference type="SAM" id="MobiDB-lite"/>
    </source>
</evidence>
<dbReference type="PROSITE" id="PS50076">
    <property type="entry name" value="DNAJ_2"/>
    <property type="match status" value="1"/>
</dbReference>
<dbReference type="FunFam" id="1.10.287.110:FF:000097">
    <property type="entry name" value="Chaperone protein dnaJ 16"/>
    <property type="match status" value="1"/>
</dbReference>
<evidence type="ECO:0000256" key="1">
    <source>
        <dbReference type="ARBA" id="ARBA00004370"/>
    </source>
</evidence>
<dbReference type="PANTHER" id="PTHR44272">
    <property type="entry name" value="DNAJ DOMAIN (PROKARYOTIC HEAT SHOCK PROTEIN)"/>
    <property type="match status" value="1"/>
</dbReference>